<evidence type="ECO:0000313" key="2">
    <source>
        <dbReference type="Proteomes" id="UP000662857"/>
    </source>
</evidence>
<dbReference type="Proteomes" id="UP000662857">
    <property type="component" value="Chromosome"/>
</dbReference>
<dbReference type="EMBL" id="CP070499">
    <property type="protein sequence ID" value="QSB17369.1"/>
    <property type="molecule type" value="Genomic_DNA"/>
</dbReference>
<keyword evidence="2" id="KW-1185">Reference proteome</keyword>
<protein>
    <submittedName>
        <fullName evidence="1">Uncharacterized protein</fullName>
    </submittedName>
</protein>
<sequence>MGRDERVVSWARTADEEAVVASNLGLWFPGRVARLGWHEIHKASWTGRALEITPAEVVEERDGYWITADQPPLRVTVTEPRDLPQVVRTRVTRSVSFSSHHPVPGGAVRVVARRVPGIDGLTWAVRYDEGTDPDGPGVREATGTLVAGFAAEHSQPV</sequence>
<reference evidence="1" key="1">
    <citation type="submission" date="2021-02" db="EMBL/GenBank/DDBJ databases">
        <title>Natrosporangium hydrolyticum gen. nov., sp. nov, a haloalkaliphilic actinobacterium from a soda solonchak soil.</title>
        <authorList>
            <person name="Sorokin D.Y."/>
            <person name="Khijniak T.V."/>
            <person name="Zakharycheva A.P."/>
            <person name="Boueva O.V."/>
            <person name="Ariskina E.V."/>
            <person name="Hahnke R.L."/>
            <person name="Bunk B."/>
            <person name="Sproer C."/>
            <person name="Schumann P."/>
            <person name="Evtushenko L.I."/>
            <person name="Kublanov I.V."/>
        </authorList>
    </citation>
    <scope>NUCLEOTIDE SEQUENCE</scope>
    <source>
        <strain evidence="1">DSM 106523</strain>
    </source>
</reference>
<dbReference type="AlphaFoldDB" id="A0A895YPF9"/>
<dbReference type="RefSeq" id="WP_338037188.1">
    <property type="nucleotide sequence ID" value="NZ_CP070499.1"/>
</dbReference>
<proteinExistence type="predicted"/>
<gene>
    <name evidence="1" type="ORF">JQS43_16170</name>
</gene>
<organism evidence="1 2">
    <name type="scientific">Natronosporangium hydrolyticum</name>
    <dbReference type="NCBI Taxonomy" id="2811111"/>
    <lineage>
        <taxon>Bacteria</taxon>
        <taxon>Bacillati</taxon>
        <taxon>Actinomycetota</taxon>
        <taxon>Actinomycetes</taxon>
        <taxon>Micromonosporales</taxon>
        <taxon>Micromonosporaceae</taxon>
        <taxon>Natronosporangium</taxon>
    </lineage>
</organism>
<dbReference type="KEGG" id="nhy:JQS43_16170"/>
<accession>A0A895YPF9</accession>
<name>A0A895YPF9_9ACTN</name>
<evidence type="ECO:0000313" key="1">
    <source>
        <dbReference type="EMBL" id="QSB17369.1"/>
    </source>
</evidence>